<evidence type="ECO:0008006" key="4">
    <source>
        <dbReference type="Google" id="ProtNLM"/>
    </source>
</evidence>
<name>A0A512JD30_9HYPH</name>
<comment type="caution">
    <text evidence="2">The sequence shown here is derived from an EMBL/GenBank/DDBJ whole genome shotgun (WGS) entry which is preliminary data.</text>
</comment>
<feature type="transmembrane region" description="Helical" evidence="1">
    <location>
        <begin position="115"/>
        <end position="135"/>
    </location>
</feature>
<sequence length="435" mass="48694">MPRAFRLMNPSLSFTPPHLQGPCPEPVRRRHVFYIPGYDPEARTRYRHLFVRELNRHTRRFGEERRAVSEPQISPDGLAQSWTVAAPAGAPGAETAYDVLLWDDIVVRDFRRSRLVSVALLLAGTLHALAAGLLFRFYRLNWKYGNVIVYPFAMVVLLTLLSVFLGTMVHAHLGDWFGHSMGLPIYLSLPLGVAAGIAWIKGIEAFLNRIFFWQLLNDWVFNWQHGQGWRPDYERRLDAFAGHVLARLGARAAAGERVDEVMIVGHSSGALTAVEVAARALAREPGLGAQGPALSLVTLGSGLPLVAMQPRARRLRADVASLVTQRHLVWCDFQAPQDWMNFPGFNPVRHLALGLCGQPVANPLIRSARFRDVLSPETYARVRNRPFRMHFQFLLANDRRGAYDYFAMVLGPQRLRERVLAPIIGPDPAPLAAAG</sequence>
<dbReference type="Proteomes" id="UP000321960">
    <property type="component" value="Unassembled WGS sequence"/>
</dbReference>
<dbReference type="Gene3D" id="3.40.50.1820">
    <property type="entry name" value="alpha/beta hydrolase"/>
    <property type="match status" value="1"/>
</dbReference>
<dbReference type="SUPFAM" id="SSF53474">
    <property type="entry name" value="alpha/beta-Hydrolases"/>
    <property type="match status" value="1"/>
</dbReference>
<evidence type="ECO:0000313" key="3">
    <source>
        <dbReference type="Proteomes" id="UP000321960"/>
    </source>
</evidence>
<accession>A0A512JD30</accession>
<keyword evidence="1" id="KW-0812">Transmembrane</keyword>
<keyword evidence="1" id="KW-1133">Transmembrane helix</keyword>
<evidence type="ECO:0000313" key="2">
    <source>
        <dbReference type="EMBL" id="GEP07849.1"/>
    </source>
</evidence>
<protein>
    <recommendedName>
        <fullName evidence="4">Alpha/beta hydrolase</fullName>
    </recommendedName>
</protein>
<dbReference type="AlphaFoldDB" id="A0A512JD30"/>
<reference evidence="2 3" key="1">
    <citation type="submission" date="2019-07" db="EMBL/GenBank/DDBJ databases">
        <title>Whole genome shotgun sequence of Methylobacterium oxalidis NBRC 107715.</title>
        <authorList>
            <person name="Hosoyama A."/>
            <person name="Uohara A."/>
            <person name="Ohji S."/>
            <person name="Ichikawa N."/>
        </authorList>
    </citation>
    <scope>NUCLEOTIDE SEQUENCE [LARGE SCALE GENOMIC DNA]</scope>
    <source>
        <strain evidence="2 3">NBRC 107715</strain>
    </source>
</reference>
<feature type="transmembrane region" description="Helical" evidence="1">
    <location>
        <begin position="147"/>
        <end position="169"/>
    </location>
</feature>
<organism evidence="2 3">
    <name type="scientific">Methylobacterium oxalidis</name>
    <dbReference type="NCBI Taxonomy" id="944322"/>
    <lineage>
        <taxon>Bacteria</taxon>
        <taxon>Pseudomonadati</taxon>
        <taxon>Pseudomonadota</taxon>
        <taxon>Alphaproteobacteria</taxon>
        <taxon>Hyphomicrobiales</taxon>
        <taxon>Methylobacteriaceae</taxon>
        <taxon>Methylobacterium</taxon>
    </lineage>
</organism>
<gene>
    <name evidence="2" type="ORF">MOX02_58870</name>
</gene>
<keyword evidence="1" id="KW-0472">Membrane</keyword>
<dbReference type="InterPro" id="IPR029058">
    <property type="entry name" value="AB_hydrolase_fold"/>
</dbReference>
<evidence type="ECO:0000256" key="1">
    <source>
        <dbReference type="SAM" id="Phobius"/>
    </source>
</evidence>
<dbReference type="EMBL" id="BJZU01000194">
    <property type="protein sequence ID" value="GEP07849.1"/>
    <property type="molecule type" value="Genomic_DNA"/>
</dbReference>
<feature type="transmembrane region" description="Helical" evidence="1">
    <location>
        <begin position="181"/>
        <end position="200"/>
    </location>
</feature>
<proteinExistence type="predicted"/>